<reference evidence="1 3" key="2">
    <citation type="journal article" date="2013" name="Nature">
        <title>Insights into bilaterian evolution from three spiralian genomes.</title>
        <authorList>
            <person name="Simakov O."/>
            <person name="Marletaz F."/>
            <person name="Cho S.J."/>
            <person name="Edsinger-Gonzales E."/>
            <person name="Havlak P."/>
            <person name="Hellsten U."/>
            <person name="Kuo D.H."/>
            <person name="Larsson T."/>
            <person name="Lv J."/>
            <person name="Arendt D."/>
            <person name="Savage R."/>
            <person name="Osoegawa K."/>
            <person name="de Jong P."/>
            <person name="Grimwood J."/>
            <person name="Chapman J.A."/>
            <person name="Shapiro H."/>
            <person name="Aerts A."/>
            <person name="Otillar R.P."/>
            <person name="Terry A.Y."/>
            <person name="Boore J.L."/>
            <person name="Grigoriev I.V."/>
            <person name="Lindberg D.R."/>
            <person name="Seaver E.C."/>
            <person name="Weisblat D.A."/>
            <person name="Putnam N.H."/>
            <person name="Rokhsar D.S."/>
        </authorList>
    </citation>
    <scope>NUCLEOTIDE SEQUENCE</scope>
    <source>
        <strain evidence="1 3">I ESC-2004</strain>
    </source>
</reference>
<dbReference type="EMBL" id="AMQN01019456">
    <property type="status" value="NOT_ANNOTATED_CDS"/>
    <property type="molecule type" value="Genomic_DNA"/>
</dbReference>
<protein>
    <submittedName>
        <fullName evidence="1 2">Uncharacterized protein</fullName>
    </submittedName>
</protein>
<evidence type="ECO:0000313" key="3">
    <source>
        <dbReference type="Proteomes" id="UP000014760"/>
    </source>
</evidence>
<dbReference type="Proteomes" id="UP000014760">
    <property type="component" value="Unassembled WGS sequence"/>
</dbReference>
<proteinExistence type="predicted"/>
<dbReference type="EnsemblMetazoa" id="CapteT190947">
    <property type="protein sequence ID" value="CapteP190947"/>
    <property type="gene ID" value="CapteG190947"/>
</dbReference>
<evidence type="ECO:0000313" key="1">
    <source>
        <dbReference type="EMBL" id="ELU12605.1"/>
    </source>
</evidence>
<reference evidence="2" key="3">
    <citation type="submission" date="2015-06" db="UniProtKB">
        <authorList>
            <consortium name="EnsemblMetazoa"/>
        </authorList>
    </citation>
    <scope>IDENTIFICATION</scope>
</reference>
<dbReference type="EMBL" id="AMQN01019455">
    <property type="status" value="NOT_ANNOTATED_CDS"/>
    <property type="molecule type" value="Genomic_DNA"/>
</dbReference>
<name>R7VA48_CAPTE</name>
<sequence>MASFTMTKGKADADGVSKMPYVFTLHTRGKSGKPRTGREADQTGEYRAEVIDNDFYTGGQLVNVKLFFILNSDVYEKSIHTDLNAQLDSFDAIIQAGMRYQPIQESVYFKINVRLSALMIAMDMVDESDEVYALAWHLVVVKLCSLDSC</sequence>
<keyword evidence="3" id="KW-1185">Reference proteome</keyword>
<reference evidence="3" key="1">
    <citation type="submission" date="2012-12" db="EMBL/GenBank/DDBJ databases">
        <authorList>
            <person name="Hellsten U."/>
            <person name="Grimwood J."/>
            <person name="Chapman J.A."/>
            <person name="Shapiro H."/>
            <person name="Aerts A."/>
            <person name="Otillar R.P."/>
            <person name="Terry A.Y."/>
            <person name="Boore J.L."/>
            <person name="Simakov O."/>
            <person name="Marletaz F."/>
            <person name="Cho S.-J."/>
            <person name="Edsinger-Gonzales E."/>
            <person name="Havlak P."/>
            <person name="Kuo D.-H."/>
            <person name="Larsson T."/>
            <person name="Lv J."/>
            <person name="Arendt D."/>
            <person name="Savage R."/>
            <person name="Osoegawa K."/>
            <person name="de Jong P."/>
            <person name="Lindberg D.R."/>
            <person name="Seaver E.C."/>
            <person name="Weisblat D.A."/>
            <person name="Putnam N.H."/>
            <person name="Grigoriev I.V."/>
            <person name="Rokhsar D.S."/>
        </authorList>
    </citation>
    <scope>NUCLEOTIDE SEQUENCE</scope>
    <source>
        <strain evidence="3">I ESC-2004</strain>
    </source>
</reference>
<evidence type="ECO:0000313" key="2">
    <source>
        <dbReference type="EnsemblMetazoa" id="CapteP190947"/>
    </source>
</evidence>
<dbReference type="AlphaFoldDB" id="R7VA48"/>
<organism evidence="1">
    <name type="scientific">Capitella teleta</name>
    <name type="common">Polychaete worm</name>
    <dbReference type="NCBI Taxonomy" id="283909"/>
    <lineage>
        <taxon>Eukaryota</taxon>
        <taxon>Metazoa</taxon>
        <taxon>Spiralia</taxon>
        <taxon>Lophotrochozoa</taxon>
        <taxon>Annelida</taxon>
        <taxon>Polychaeta</taxon>
        <taxon>Sedentaria</taxon>
        <taxon>Scolecida</taxon>
        <taxon>Capitellidae</taxon>
        <taxon>Capitella</taxon>
    </lineage>
</organism>
<dbReference type="HOGENOM" id="CLU_1751425_0_0_1"/>
<dbReference type="EMBL" id="KB295797">
    <property type="protein sequence ID" value="ELU12605.1"/>
    <property type="molecule type" value="Genomic_DNA"/>
</dbReference>
<accession>R7VA48</accession>
<gene>
    <name evidence="1" type="ORF">CAPTEDRAFT_190947</name>
</gene>